<evidence type="ECO:0000313" key="2">
    <source>
        <dbReference type="Proteomes" id="UP000221165"/>
    </source>
</evidence>
<dbReference type="Proteomes" id="UP000221165">
    <property type="component" value="Unassembled WGS sequence"/>
</dbReference>
<dbReference type="RefSeq" id="XP_067917400.1">
    <property type="nucleotide sequence ID" value="XM_068070622.1"/>
</dbReference>
<protein>
    <submittedName>
        <fullName evidence="1">Uncharacterized protein</fullName>
    </submittedName>
</protein>
<name>A0A2C6KG62_9APIC</name>
<dbReference type="VEuPathDB" id="ToxoDB:CSUI_010519"/>
<gene>
    <name evidence="1" type="ORF">CSUI_010519</name>
</gene>
<evidence type="ECO:0000313" key="1">
    <source>
        <dbReference type="EMBL" id="PHJ15668.1"/>
    </source>
</evidence>
<accession>A0A2C6KG62</accession>
<keyword evidence="2" id="KW-1185">Reference proteome</keyword>
<dbReference type="GeneID" id="94433833"/>
<sequence>MTGALLSSRQAKERLAVAAGLKRDKRAGTIHSACLPVLHSHETDKDPDNSTSKAPFRCLYPSSSLHFHRRGIS</sequence>
<reference evidence="1 2" key="1">
    <citation type="journal article" date="2017" name="Int. J. Parasitol.">
        <title>The genome of the protozoan parasite Cystoisospora suis and a reverse vaccinology approach to identify vaccine candidates.</title>
        <authorList>
            <person name="Palmieri N."/>
            <person name="Shrestha A."/>
            <person name="Ruttkowski B."/>
            <person name="Beck T."/>
            <person name="Vogl C."/>
            <person name="Tomley F."/>
            <person name="Blake D.P."/>
            <person name="Joachim A."/>
        </authorList>
    </citation>
    <scope>NUCLEOTIDE SEQUENCE [LARGE SCALE GENOMIC DNA]</scope>
    <source>
        <strain evidence="1 2">Wien I</strain>
    </source>
</reference>
<organism evidence="1 2">
    <name type="scientific">Cystoisospora suis</name>
    <dbReference type="NCBI Taxonomy" id="483139"/>
    <lineage>
        <taxon>Eukaryota</taxon>
        <taxon>Sar</taxon>
        <taxon>Alveolata</taxon>
        <taxon>Apicomplexa</taxon>
        <taxon>Conoidasida</taxon>
        <taxon>Coccidia</taxon>
        <taxon>Eucoccidiorida</taxon>
        <taxon>Eimeriorina</taxon>
        <taxon>Sarcocystidae</taxon>
        <taxon>Cystoisospora</taxon>
    </lineage>
</organism>
<comment type="caution">
    <text evidence="1">The sequence shown here is derived from an EMBL/GenBank/DDBJ whole genome shotgun (WGS) entry which is preliminary data.</text>
</comment>
<proteinExistence type="predicted"/>
<dbReference type="EMBL" id="MIGC01007677">
    <property type="protein sequence ID" value="PHJ15668.1"/>
    <property type="molecule type" value="Genomic_DNA"/>
</dbReference>
<dbReference type="AlphaFoldDB" id="A0A2C6KG62"/>